<evidence type="ECO:0000313" key="1">
    <source>
        <dbReference type="EMBL" id="ACK67597.1"/>
    </source>
</evidence>
<gene>
    <name evidence="1" type="ordered locus">PCC8801_3635</name>
</gene>
<accession>B7K1Q5</accession>
<evidence type="ECO:0008006" key="3">
    <source>
        <dbReference type="Google" id="ProtNLM"/>
    </source>
</evidence>
<reference evidence="2" key="1">
    <citation type="journal article" date="2011" name="MBio">
        <title>Novel metabolic attributes of the genus Cyanothece, comprising a group of unicellular nitrogen-fixing Cyanobacteria.</title>
        <authorList>
            <person name="Bandyopadhyay A."/>
            <person name="Elvitigala T."/>
            <person name="Welsh E."/>
            <person name="Stockel J."/>
            <person name="Liberton M."/>
            <person name="Min H."/>
            <person name="Sherman L.A."/>
            <person name="Pakrasi H.B."/>
        </authorList>
    </citation>
    <scope>NUCLEOTIDE SEQUENCE [LARGE SCALE GENOMIC DNA]</scope>
    <source>
        <strain evidence="2">PCC 8801</strain>
    </source>
</reference>
<dbReference type="KEGG" id="cyp:PCC8801_3635"/>
<dbReference type="HOGENOM" id="CLU_184438_0_0_3"/>
<dbReference type="RefSeq" id="WP_012596855.1">
    <property type="nucleotide sequence ID" value="NC_011726.1"/>
</dbReference>
<sequence>MSKARSFKVNLNAQASEDLSETAKALGVTESEILRRGLAVMKYYAKSHQQNADSQLLLKEGNRERELIVI</sequence>
<protein>
    <recommendedName>
        <fullName evidence="3">CopG domain protein DNA-binding domain protein</fullName>
    </recommendedName>
</protein>
<dbReference type="Proteomes" id="UP000008204">
    <property type="component" value="Chromosome"/>
</dbReference>
<dbReference type="eggNOG" id="ENOG502ZWB7">
    <property type="taxonomic scope" value="Bacteria"/>
</dbReference>
<dbReference type="AlphaFoldDB" id="B7K1Q5"/>
<evidence type="ECO:0000313" key="2">
    <source>
        <dbReference type="Proteomes" id="UP000008204"/>
    </source>
</evidence>
<name>B7K1Q5_RIPO1</name>
<keyword evidence="2" id="KW-1185">Reference proteome</keyword>
<dbReference type="EMBL" id="CP001287">
    <property type="protein sequence ID" value="ACK67597.1"/>
    <property type="molecule type" value="Genomic_DNA"/>
</dbReference>
<proteinExistence type="predicted"/>
<organism evidence="1 2">
    <name type="scientific">Rippkaea orientalis (strain PCC 8801 / RF-1)</name>
    <name type="common">Cyanothece sp. (strain PCC 8801)</name>
    <dbReference type="NCBI Taxonomy" id="41431"/>
    <lineage>
        <taxon>Bacteria</taxon>
        <taxon>Bacillati</taxon>
        <taxon>Cyanobacteriota</taxon>
        <taxon>Cyanophyceae</taxon>
        <taxon>Oscillatoriophycideae</taxon>
        <taxon>Chroococcales</taxon>
        <taxon>Aphanothecaceae</taxon>
        <taxon>Rippkaea</taxon>
        <taxon>Rippkaea orientalis</taxon>
    </lineage>
</organism>